<comment type="caution">
    <text evidence="5">The sequence shown here is derived from an EMBL/GenBank/DDBJ whole genome shotgun (WGS) entry which is preliminary data.</text>
</comment>
<dbReference type="GO" id="GO:1990072">
    <property type="term" value="C:TRAPPIII protein complex"/>
    <property type="evidence" value="ECO:0007669"/>
    <property type="project" value="TreeGrafter"/>
</dbReference>
<proteinExistence type="inferred from homology"/>
<evidence type="ECO:0000259" key="2">
    <source>
        <dbReference type="Pfam" id="PF06159"/>
    </source>
</evidence>
<dbReference type="InterPro" id="IPR055428">
    <property type="entry name" value="TRAPPC13_C"/>
</dbReference>
<dbReference type="AlphaFoldDB" id="A0A8K0CCC9"/>
<feature type="domain" description="Trafficking protein particle complex subunit 13 N-terminal" evidence="2">
    <location>
        <begin position="6"/>
        <end position="163"/>
    </location>
</feature>
<evidence type="ECO:0000256" key="1">
    <source>
        <dbReference type="ARBA" id="ARBA00010785"/>
    </source>
</evidence>
<feature type="domain" description="Trafficking protein particle complex subunit 13 middle" evidence="4">
    <location>
        <begin position="167"/>
        <end position="287"/>
    </location>
</feature>
<gene>
    <name evidence="5" type="ORF">ILUMI_21491</name>
</gene>
<dbReference type="PANTHER" id="PTHR13134:SF3">
    <property type="entry name" value="TRAFFICKING PROTEIN PARTICLE COMPLEX SUBUNIT 13"/>
    <property type="match status" value="1"/>
</dbReference>
<name>A0A8K0CCC9_IGNLU</name>
<dbReference type="Pfam" id="PF06159">
    <property type="entry name" value="TRAPPC13_N"/>
    <property type="match status" value="1"/>
</dbReference>
<evidence type="ECO:0000313" key="5">
    <source>
        <dbReference type="EMBL" id="KAF2884694.1"/>
    </source>
</evidence>
<dbReference type="EMBL" id="VTPC01090143">
    <property type="protein sequence ID" value="KAF2884694.1"/>
    <property type="molecule type" value="Genomic_DNA"/>
</dbReference>
<dbReference type="InterPro" id="IPR010378">
    <property type="entry name" value="TRAPPC13"/>
</dbReference>
<dbReference type="OrthoDB" id="10250284at2759"/>
<dbReference type="Pfam" id="PF23647">
    <property type="entry name" value="TRAPPC13_M"/>
    <property type="match status" value="1"/>
</dbReference>
<evidence type="ECO:0000313" key="6">
    <source>
        <dbReference type="Proteomes" id="UP000801492"/>
    </source>
</evidence>
<reference evidence="5" key="1">
    <citation type="submission" date="2019-08" db="EMBL/GenBank/DDBJ databases">
        <title>The genome of the North American firefly Photinus pyralis.</title>
        <authorList>
            <consortium name="Photinus pyralis genome working group"/>
            <person name="Fallon T.R."/>
            <person name="Sander Lower S.E."/>
            <person name="Weng J.-K."/>
        </authorList>
    </citation>
    <scope>NUCLEOTIDE SEQUENCE</scope>
    <source>
        <strain evidence="5">TRF0915ILg1</strain>
        <tissue evidence="5">Whole body</tissue>
    </source>
</reference>
<dbReference type="Pfam" id="PF23643">
    <property type="entry name" value="TRAPPC13_C"/>
    <property type="match status" value="1"/>
</dbReference>
<dbReference type="InterPro" id="IPR055427">
    <property type="entry name" value="TRAPPC13_N"/>
</dbReference>
<dbReference type="Proteomes" id="UP000801492">
    <property type="component" value="Unassembled WGS sequence"/>
</dbReference>
<organism evidence="5 6">
    <name type="scientific">Ignelater luminosus</name>
    <name type="common">Cucubano</name>
    <name type="synonym">Pyrophorus luminosus</name>
    <dbReference type="NCBI Taxonomy" id="2038154"/>
    <lineage>
        <taxon>Eukaryota</taxon>
        <taxon>Metazoa</taxon>
        <taxon>Ecdysozoa</taxon>
        <taxon>Arthropoda</taxon>
        <taxon>Hexapoda</taxon>
        <taxon>Insecta</taxon>
        <taxon>Pterygota</taxon>
        <taxon>Neoptera</taxon>
        <taxon>Endopterygota</taxon>
        <taxon>Coleoptera</taxon>
        <taxon>Polyphaga</taxon>
        <taxon>Elateriformia</taxon>
        <taxon>Elateroidea</taxon>
        <taxon>Elateridae</taxon>
        <taxon>Agrypninae</taxon>
        <taxon>Pyrophorini</taxon>
        <taxon>Ignelater</taxon>
    </lineage>
</organism>
<dbReference type="InterPro" id="IPR055429">
    <property type="entry name" value="TRAPPC13_M"/>
</dbReference>
<protein>
    <recommendedName>
        <fullName evidence="7">Trafficking protein particle complex subunit 13</fullName>
    </recommendedName>
</protein>
<evidence type="ECO:0000259" key="4">
    <source>
        <dbReference type="Pfam" id="PF23647"/>
    </source>
</evidence>
<accession>A0A8K0CCC9</accession>
<sequence length="407" mass="45178">MDTEEHLLGLKVMRLTRPTLASPLPVTCDGKDLPGNLLNLALQQDPTAVQGLETITLGQFLLLPQSPVNIYLGETFSSYVCVFNETDEVVKDVAVKVDLQTSSQRLPLSSKSPTPVLTADDTVNLVIHHEVKEIGTHILVCEVTYQAPSGNSMSFRKFFKIQVLKPLDVKTKFYNAESDDVYLEAQVQNITAGPICLEKVALDASHLFNVTSLNVSPKGDSIFGKITLLQPQASCQFLYCLTPDPKLAADLKLLSGATNIGKLDIVWRSNLGERGRLQTSQLQRMGPDYDDIRLSVTELPNFVNIEEPFTFKCKLINNCERTVELTMSLEKVEGIAWYGISGYKLEPLAPRDVKELLFTAVPLIPGLRSISGIRLIDTLLKRTYSYDDLAQVFVTINDDTSNRVKIM</sequence>
<comment type="similarity">
    <text evidence="1">Belongs to the TRAPPC13 family.</text>
</comment>
<feature type="domain" description="Trafficking protein particle complex subunit 13 C-terminal" evidence="3">
    <location>
        <begin position="300"/>
        <end position="394"/>
    </location>
</feature>
<evidence type="ECO:0000259" key="3">
    <source>
        <dbReference type="Pfam" id="PF23643"/>
    </source>
</evidence>
<evidence type="ECO:0008006" key="7">
    <source>
        <dbReference type="Google" id="ProtNLM"/>
    </source>
</evidence>
<dbReference type="PANTHER" id="PTHR13134">
    <property type="entry name" value="TRAFFICKING PROTEIN PARTICLE COMPLEX SUBUNIT 13"/>
    <property type="match status" value="1"/>
</dbReference>
<keyword evidence="6" id="KW-1185">Reference proteome</keyword>